<organism evidence="3 4">
    <name type="scientific">Tribolium castaneum</name>
    <name type="common">Red flour beetle</name>
    <dbReference type="NCBI Taxonomy" id="7070"/>
    <lineage>
        <taxon>Eukaryota</taxon>
        <taxon>Metazoa</taxon>
        <taxon>Ecdysozoa</taxon>
        <taxon>Arthropoda</taxon>
        <taxon>Hexapoda</taxon>
        <taxon>Insecta</taxon>
        <taxon>Pterygota</taxon>
        <taxon>Neoptera</taxon>
        <taxon>Endopterygota</taxon>
        <taxon>Coleoptera</taxon>
        <taxon>Polyphaga</taxon>
        <taxon>Cucujiformia</taxon>
        <taxon>Tenebrionidae</taxon>
        <taxon>Tenebrionidae incertae sedis</taxon>
        <taxon>Tribolium</taxon>
    </lineage>
</organism>
<reference evidence="3 4" key="1">
    <citation type="journal article" date="2008" name="Nature">
        <title>The genome of the model beetle and pest Tribolium castaneum.</title>
        <authorList>
            <consortium name="Tribolium Genome Sequencing Consortium"/>
            <person name="Richards S."/>
            <person name="Gibbs R.A."/>
            <person name="Weinstock G.M."/>
            <person name="Brown S.J."/>
            <person name="Denell R."/>
            <person name="Beeman R.W."/>
            <person name="Gibbs R."/>
            <person name="Beeman R.W."/>
            <person name="Brown S.J."/>
            <person name="Bucher G."/>
            <person name="Friedrich M."/>
            <person name="Grimmelikhuijzen C.J."/>
            <person name="Klingler M."/>
            <person name="Lorenzen M."/>
            <person name="Richards S."/>
            <person name="Roth S."/>
            <person name="Schroder R."/>
            <person name="Tautz D."/>
            <person name="Zdobnov E.M."/>
            <person name="Muzny D."/>
            <person name="Gibbs R.A."/>
            <person name="Weinstock G.M."/>
            <person name="Attaway T."/>
            <person name="Bell S."/>
            <person name="Buhay C.J."/>
            <person name="Chandrabose M.N."/>
            <person name="Chavez D."/>
            <person name="Clerk-Blankenburg K.P."/>
            <person name="Cree A."/>
            <person name="Dao M."/>
            <person name="Davis C."/>
            <person name="Chacko J."/>
            <person name="Dinh H."/>
            <person name="Dugan-Rocha S."/>
            <person name="Fowler G."/>
            <person name="Garner T.T."/>
            <person name="Garnes J."/>
            <person name="Gnirke A."/>
            <person name="Hawes A."/>
            <person name="Hernandez J."/>
            <person name="Hines S."/>
            <person name="Holder M."/>
            <person name="Hume J."/>
            <person name="Jhangiani S.N."/>
            <person name="Joshi V."/>
            <person name="Khan Z.M."/>
            <person name="Jackson L."/>
            <person name="Kovar C."/>
            <person name="Kowis A."/>
            <person name="Lee S."/>
            <person name="Lewis L.R."/>
            <person name="Margolis J."/>
            <person name="Morgan M."/>
            <person name="Nazareth L.V."/>
            <person name="Nguyen N."/>
            <person name="Okwuonu G."/>
            <person name="Parker D."/>
            <person name="Richards S."/>
            <person name="Ruiz S.J."/>
            <person name="Santibanez J."/>
            <person name="Savard J."/>
            <person name="Scherer S.E."/>
            <person name="Schneider B."/>
            <person name="Sodergren E."/>
            <person name="Tautz D."/>
            <person name="Vattahil S."/>
            <person name="Villasana D."/>
            <person name="White C.S."/>
            <person name="Wright R."/>
            <person name="Park Y."/>
            <person name="Beeman R.W."/>
            <person name="Lord J."/>
            <person name="Oppert B."/>
            <person name="Lorenzen M."/>
            <person name="Brown S."/>
            <person name="Wang L."/>
            <person name="Savard J."/>
            <person name="Tautz D."/>
            <person name="Richards S."/>
            <person name="Weinstock G."/>
            <person name="Gibbs R.A."/>
            <person name="Liu Y."/>
            <person name="Worley K."/>
            <person name="Weinstock G."/>
            <person name="Elsik C.G."/>
            <person name="Reese J.T."/>
            <person name="Elhaik E."/>
            <person name="Landan G."/>
            <person name="Graur D."/>
            <person name="Arensburger P."/>
            <person name="Atkinson P."/>
            <person name="Beeman R.W."/>
            <person name="Beidler J."/>
            <person name="Brown S.J."/>
            <person name="Demuth J.P."/>
            <person name="Drury D.W."/>
            <person name="Du Y.Z."/>
            <person name="Fujiwara H."/>
            <person name="Lorenzen M."/>
            <person name="Maselli V."/>
            <person name="Osanai M."/>
            <person name="Park Y."/>
            <person name="Robertson H.M."/>
            <person name="Tu Z."/>
            <person name="Wang J.J."/>
            <person name="Wang S."/>
            <person name="Richards S."/>
            <person name="Song H."/>
            <person name="Zhang L."/>
            <person name="Sodergren E."/>
            <person name="Werner D."/>
            <person name="Stanke M."/>
            <person name="Morgenstern B."/>
            <person name="Solovyev V."/>
            <person name="Kosarev P."/>
            <person name="Brown G."/>
            <person name="Chen H.C."/>
            <person name="Ermolaeva O."/>
            <person name="Hlavina W."/>
            <person name="Kapustin Y."/>
            <person name="Kiryutin B."/>
            <person name="Kitts P."/>
            <person name="Maglott D."/>
            <person name="Pruitt K."/>
            <person name="Sapojnikov V."/>
            <person name="Souvorov A."/>
            <person name="Mackey A.J."/>
            <person name="Waterhouse R.M."/>
            <person name="Wyder S."/>
            <person name="Zdobnov E.M."/>
            <person name="Zdobnov E.M."/>
            <person name="Wyder S."/>
            <person name="Kriventseva E.V."/>
            <person name="Kadowaki T."/>
            <person name="Bork P."/>
            <person name="Aranda M."/>
            <person name="Bao R."/>
            <person name="Beermann A."/>
            <person name="Berns N."/>
            <person name="Bolognesi R."/>
            <person name="Bonneton F."/>
            <person name="Bopp D."/>
            <person name="Brown S.J."/>
            <person name="Bucher G."/>
            <person name="Butts T."/>
            <person name="Chaumot A."/>
            <person name="Denell R.E."/>
            <person name="Ferrier D.E."/>
            <person name="Friedrich M."/>
            <person name="Gordon C.M."/>
            <person name="Jindra M."/>
            <person name="Klingler M."/>
            <person name="Lan Q."/>
            <person name="Lattorff H.M."/>
            <person name="Laudet V."/>
            <person name="von Levetsow C."/>
            <person name="Liu Z."/>
            <person name="Lutz R."/>
            <person name="Lynch J.A."/>
            <person name="da Fonseca R.N."/>
            <person name="Posnien N."/>
            <person name="Reuter R."/>
            <person name="Roth S."/>
            <person name="Savard J."/>
            <person name="Schinko J.B."/>
            <person name="Schmitt C."/>
            <person name="Schoppmeier M."/>
            <person name="Schroder R."/>
            <person name="Shippy T.D."/>
            <person name="Simonnet F."/>
            <person name="Marques-Souza H."/>
            <person name="Tautz D."/>
            <person name="Tomoyasu Y."/>
            <person name="Trauner J."/>
            <person name="Van der Zee M."/>
            <person name="Vervoort M."/>
            <person name="Wittkopp N."/>
            <person name="Wimmer E.A."/>
            <person name="Yang X."/>
            <person name="Jones A.K."/>
            <person name="Sattelle D.B."/>
            <person name="Ebert P.R."/>
            <person name="Nelson D."/>
            <person name="Scott J.G."/>
            <person name="Beeman R.W."/>
            <person name="Muthukrishnan S."/>
            <person name="Kramer K.J."/>
            <person name="Arakane Y."/>
            <person name="Beeman R.W."/>
            <person name="Zhu Q."/>
            <person name="Hogenkamp D."/>
            <person name="Dixit R."/>
            <person name="Oppert B."/>
            <person name="Jiang H."/>
            <person name="Zou Z."/>
            <person name="Marshall J."/>
            <person name="Elpidina E."/>
            <person name="Vinokurov K."/>
            <person name="Oppert C."/>
            <person name="Zou Z."/>
            <person name="Evans J."/>
            <person name="Lu Z."/>
            <person name="Zhao P."/>
            <person name="Sumathipala N."/>
            <person name="Altincicek B."/>
            <person name="Vilcinskas A."/>
            <person name="Williams M."/>
            <person name="Hultmark D."/>
            <person name="Hetru C."/>
            <person name="Jiang H."/>
            <person name="Grimmelikhuijzen C.J."/>
            <person name="Hauser F."/>
            <person name="Cazzamali G."/>
            <person name="Williamson M."/>
            <person name="Park Y."/>
            <person name="Li B."/>
            <person name="Tanaka Y."/>
            <person name="Predel R."/>
            <person name="Neupert S."/>
            <person name="Schachtner J."/>
            <person name="Verleyen P."/>
            <person name="Raible F."/>
            <person name="Bork P."/>
            <person name="Friedrich M."/>
            <person name="Walden K.K."/>
            <person name="Robertson H.M."/>
            <person name="Angeli S."/>
            <person name="Foret S."/>
            <person name="Bucher G."/>
            <person name="Schuetz S."/>
            <person name="Maleszka R."/>
            <person name="Wimmer E.A."/>
            <person name="Beeman R.W."/>
            <person name="Lorenzen M."/>
            <person name="Tomoyasu Y."/>
            <person name="Miller S.C."/>
            <person name="Grossmann D."/>
            <person name="Bucher G."/>
        </authorList>
    </citation>
    <scope>NUCLEOTIDE SEQUENCE [LARGE SCALE GENOMIC DNA]</scope>
    <source>
        <strain evidence="3 4">Georgia GA2</strain>
    </source>
</reference>
<dbReference type="Proteomes" id="UP000007266">
    <property type="component" value="Linkage group 7"/>
</dbReference>
<evidence type="ECO:0000259" key="2">
    <source>
        <dbReference type="Pfam" id="PF01593"/>
    </source>
</evidence>
<dbReference type="eggNOG" id="KOG0685">
    <property type="taxonomic scope" value="Eukaryota"/>
</dbReference>
<dbReference type="GO" id="GO:0005737">
    <property type="term" value="C:cytoplasm"/>
    <property type="evidence" value="ECO:0000318"/>
    <property type="project" value="GO_Central"/>
</dbReference>
<feature type="signal peptide" evidence="1">
    <location>
        <begin position="1"/>
        <end position="17"/>
    </location>
</feature>
<dbReference type="InterPro" id="IPR036188">
    <property type="entry name" value="FAD/NAD-bd_sf"/>
</dbReference>
<dbReference type="AlphaFoldDB" id="D6WTF6"/>
<dbReference type="InterPro" id="IPR050281">
    <property type="entry name" value="Flavin_monoamine_oxidase"/>
</dbReference>
<dbReference type="Gene3D" id="3.90.660.10">
    <property type="match status" value="1"/>
</dbReference>
<dbReference type="STRING" id="7070.D6WTF6"/>
<dbReference type="Gene3D" id="3.50.50.60">
    <property type="entry name" value="FAD/NAD(P)-binding domain"/>
    <property type="match status" value="1"/>
</dbReference>
<accession>D6WTF6</accession>
<dbReference type="GO" id="GO:0046592">
    <property type="term" value="F:polyamine oxidase activity"/>
    <property type="evidence" value="ECO:0000318"/>
    <property type="project" value="GO_Central"/>
</dbReference>
<evidence type="ECO:0000313" key="3">
    <source>
        <dbReference type="EMBL" id="EFA06299.2"/>
    </source>
</evidence>
<dbReference type="OMA" id="YSFRSTY"/>
<dbReference type="FunCoup" id="D6WTF6">
    <property type="interactions" value="76"/>
</dbReference>
<dbReference type="PANTHER" id="PTHR10742">
    <property type="entry name" value="FLAVIN MONOAMINE OXIDASE"/>
    <property type="match status" value="1"/>
</dbReference>
<feature type="chain" id="PRO_5007310785" evidence="1">
    <location>
        <begin position="18"/>
        <end position="481"/>
    </location>
</feature>
<reference evidence="3 4" key="2">
    <citation type="journal article" date="2010" name="Nucleic Acids Res.">
        <title>BeetleBase in 2010: revisions to provide comprehensive genomic information for Tribolium castaneum.</title>
        <authorList>
            <person name="Kim H.S."/>
            <person name="Murphy T."/>
            <person name="Xia J."/>
            <person name="Caragea D."/>
            <person name="Park Y."/>
            <person name="Beeman R.W."/>
            <person name="Lorenzen M.D."/>
            <person name="Butcher S."/>
            <person name="Manak J.R."/>
            <person name="Brown S.J."/>
        </authorList>
    </citation>
    <scope>GENOME REANNOTATION</scope>
    <source>
        <strain evidence="3 4">Georgia GA2</strain>
    </source>
</reference>
<dbReference type="OrthoDB" id="5046242at2759"/>
<name>D6WTF6_TRICA</name>
<dbReference type="PANTHER" id="PTHR10742:SF398">
    <property type="entry name" value="AMINE OXIDASE DOMAIN-CONTAINING PROTEIN-RELATED"/>
    <property type="match status" value="1"/>
</dbReference>
<dbReference type="InParanoid" id="D6WTF6"/>
<dbReference type="EMBL" id="KQ971352">
    <property type="protein sequence ID" value="EFA06299.2"/>
    <property type="molecule type" value="Genomic_DNA"/>
</dbReference>
<proteinExistence type="predicted"/>
<dbReference type="HOGENOM" id="CLU_004498_2_3_1"/>
<feature type="domain" description="Amine oxidase" evidence="2">
    <location>
        <begin position="29"/>
        <end position="475"/>
    </location>
</feature>
<dbReference type="KEGG" id="tca:662681"/>
<dbReference type="SUPFAM" id="SSF51905">
    <property type="entry name" value="FAD/NAD(P)-binding domain"/>
    <property type="match status" value="1"/>
</dbReference>
<dbReference type="InterPro" id="IPR002937">
    <property type="entry name" value="Amino_oxidase"/>
</dbReference>
<protein>
    <submittedName>
        <fullName evidence="3">Protein anon-37Cs-like Protein</fullName>
    </submittedName>
</protein>
<sequence>MLAVFFLFLCVSASTQGTPSVIIIGAGPAGIAAASKLFENSFTNLLILEAENRIGGRINSVKLGEKYVDLGAEYCHGQKGNIVYELVKDLNVLAPISSHFKPALYYSNGSRLQDSFTEELQAIILGYDDFETNSNFSGRSVGEVFTSRYNATIMKKYEGDAEKIKLLKEALRLAEKVSLMIDGAFSWLETSPVKHYVRSEGHQLLVWQGLGYRTILQVLMGEFPDKKSPIREKIRLNSPITQIRYHNSSKIVVTTTNGSYEADHVIFTPSVGVLKREKDTLFQPPLPEKKLQAIEALGIAGVMKIVLHFENEWWGDQDSIFTFLWGEEDLGNLMGELKWVQSVALVAKVPGNPGVLVAWVTGGLIPEMEKMSEDDLLKGCVFLLEKFLGRDYNITTPDKILKSTWHTNGHFRGTYSYERAGFEGATRYQSLLAAPLESPEGKPAILFAGEASNPAHYSTVHGAIESGFREASRLIKLYRKN</sequence>
<dbReference type="Pfam" id="PF01593">
    <property type="entry name" value="Amino_oxidase"/>
    <property type="match status" value="1"/>
</dbReference>
<evidence type="ECO:0000313" key="4">
    <source>
        <dbReference type="Proteomes" id="UP000007266"/>
    </source>
</evidence>
<evidence type="ECO:0000256" key="1">
    <source>
        <dbReference type="SAM" id="SignalP"/>
    </source>
</evidence>
<gene>
    <name evidence="3" type="primary">AUGUSTUS-3.0.2_09166</name>
    <name evidence="3" type="ORF">TcasGA2_TC009166</name>
</gene>
<keyword evidence="4" id="KW-1185">Reference proteome</keyword>
<dbReference type="SUPFAM" id="SSF54373">
    <property type="entry name" value="FAD-linked reductases, C-terminal domain"/>
    <property type="match status" value="1"/>
</dbReference>
<keyword evidence="1" id="KW-0732">Signal</keyword>